<protein>
    <submittedName>
        <fullName evidence="1">Uncharacterized protein</fullName>
    </submittedName>
</protein>
<dbReference type="Proteomes" id="UP001221898">
    <property type="component" value="Unassembled WGS sequence"/>
</dbReference>
<evidence type="ECO:0000313" key="2">
    <source>
        <dbReference type="Proteomes" id="UP001221898"/>
    </source>
</evidence>
<evidence type="ECO:0000313" key="1">
    <source>
        <dbReference type="EMBL" id="KAJ8384520.1"/>
    </source>
</evidence>
<sequence>MGSRCAAEGVSRVHVIRGWKEPPVQGDAVRADGGPRPALEAAHIWKHSGSAGRDVKEKMTDCLRAEKSMAFLSKRLLKTPDAVAAVAMTTQTYTIGCFSS</sequence>
<comment type="caution">
    <text evidence="1">The sequence shown here is derived from an EMBL/GenBank/DDBJ whole genome shotgun (WGS) entry which is preliminary data.</text>
</comment>
<name>A0AAD7RI64_9TELE</name>
<dbReference type="AlphaFoldDB" id="A0AAD7RI64"/>
<accession>A0AAD7RI64</accession>
<reference evidence="1" key="1">
    <citation type="journal article" date="2023" name="Science">
        <title>Genome structures resolve the early diversification of teleost fishes.</title>
        <authorList>
            <person name="Parey E."/>
            <person name="Louis A."/>
            <person name="Montfort J."/>
            <person name="Bouchez O."/>
            <person name="Roques C."/>
            <person name="Iampietro C."/>
            <person name="Lluch J."/>
            <person name="Castinel A."/>
            <person name="Donnadieu C."/>
            <person name="Desvignes T."/>
            <person name="Floi Bucao C."/>
            <person name="Jouanno E."/>
            <person name="Wen M."/>
            <person name="Mejri S."/>
            <person name="Dirks R."/>
            <person name="Jansen H."/>
            <person name="Henkel C."/>
            <person name="Chen W.J."/>
            <person name="Zahm M."/>
            <person name="Cabau C."/>
            <person name="Klopp C."/>
            <person name="Thompson A.W."/>
            <person name="Robinson-Rechavi M."/>
            <person name="Braasch I."/>
            <person name="Lecointre G."/>
            <person name="Bobe J."/>
            <person name="Postlethwait J.H."/>
            <person name="Berthelot C."/>
            <person name="Roest Crollius H."/>
            <person name="Guiguen Y."/>
        </authorList>
    </citation>
    <scope>NUCLEOTIDE SEQUENCE</scope>
    <source>
        <strain evidence="1">NC1722</strain>
    </source>
</reference>
<gene>
    <name evidence="1" type="ORF">AAFF_G00204350</name>
</gene>
<proteinExistence type="predicted"/>
<keyword evidence="2" id="KW-1185">Reference proteome</keyword>
<organism evidence="1 2">
    <name type="scientific">Aldrovandia affinis</name>
    <dbReference type="NCBI Taxonomy" id="143900"/>
    <lineage>
        <taxon>Eukaryota</taxon>
        <taxon>Metazoa</taxon>
        <taxon>Chordata</taxon>
        <taxon>Craniata</taxon>
        <taxon>Vertebrata</taxon>
        <taxon>Euteleostomi</taxon>
        <taxon>Actinopterygii</taxon>
        <taxon>Neopterygii</taxon>
        <taxon>Teleostei</taxon>
        <taxon>Notacanthiformes</taxon>
        <taxon>Halosauridae</taxon>
        <taxon>Aldrovandia</taxon>
    </lineage>
</organism>
<dbReference type="EMBL" id="JAINUG010000270">
    <property type="protein sequence ID" value="KAJ8384520.1"/>
    <property type="molecule type" value="Genomic_DNA"/>
</dbReference>